<dbReference type="EMBL" id="JAUSUU010000008">
    <property type="protein sequence ID" value="MDQ0336145.1"/>
    <property type="molecule type" value="Genomic_DNA"/>
</dbReference>
<gene>
    <name evidence="1" type="ORF">J2Z56_002889</name>
    <name evidence="2" type="ORF">J2Z57_002598</name>
</gene>
<name>A0A9X0YN32_9FLAO</name>
<evidence type="ECO:0000313" key="1">
    <source>
        <dbReference type="EMBL" id="MBP1840958.1"/>
    </source>
</evidence>
<comment type="caution">
    <text evidence="1">The sequence shown here is derived from an EMBL/GenBank/DDBJ whole genome shotgun (WGS) entry which is preliminary data.</text>
</comment>
<evidence type="ECO:0000313" key="2">
    <source>
        <dbReference type="EMBL" id="MDQ0336145.1"/>
    </source>
</evidence>
<evidence type="ECO:0000313" key="3">
    <source>
        <dbReference type="Proteomes" id="UP001138672"/>
    </source>
</evidence>
<accession>A0A9X0YN32</accession>
<sequence>MASKLEILDEYVTGKGKYGVFLILISGFYYMF</sequence>
<dbReference type="EMBL" id="JAGGJQ010000008">
    <property type="protein sequence ID" value="MBP1840958.1"/>
    <property type="molecule type" value="Genomic_DNA"/>
</dbReference>
<dbReference type="Proteomes" id="UP001231587">
    <property type="component" value="Unassembled WGS sequence"/>
</dbReference>
<evidence type="ECO:0000313" key="4">
    <source>
        <dbReference type="Proteomes" id="UP001231587"/>
    </source>
</evidence>
<proteinExistence type="predicted"/>
<organism evidence="1 3">
    <name type="scientific">Formosa algae</name>
    <dbReference type="NCBI Taxonomy" id="225843"/>
    <lineage>
        <taxon>Bacteria</taxon>
        <taxon>Pseudomonadati</taxon>
        <taxon>Bacteroidota</taxon>
        <taxon>Flavobacteriia</taxon>
        <taxon>Flavobacteriales</taxon>
        <taxon>Flavobacteriaceae</taxon>
        <taxon>Formosa</taxon>
    </lineage>
</organism>
<keyword evidence="4" id="KW-1185">Reference proteome</keyword>
<dbReference type="AlphaFoldDB" id="A0A9X0YN32"/>
<protein>
    <submittedName>
        <fullName evidence="1">Uncharacterized protein</fullName>
    </submittedName>
</protein>
<reference evidence="1" key="1">
    <citation type="submission" date="2021-03" db="EMBL/GenBank/DDBJ databases">
        <title>Genomic Encyclopedia of Type Strains, Phase IV (KMG-IV): sequencing the most valuable type-strain genomes for metagenomic binning, comparative biology and taxonomic classification.</title>
        <authorList>
            <person name="Goeker M."/>
        </authorList>
    </citation>
    <scope>NUCLEOTIDE SEQUENCE</scope>
    <source>
        <strain evidence="1">DSM 15523</strain>
        <strain evidence="2 4">DSM 16476</strain>
    </source>
</reference>
<dbReference type="Proteomes" id="UP001138672">
    <property type="component" value="Unassembled WGS sequence"/>
</dbReference>